<comment type="caution">
    <text evidence="1">The sequence shown here is derived from an EMBL/GenBank/DDBJ whole genome shotgun (WGS) entry which is preliminary data.</text>
</comment>
<reference evidence="1 2" key="1">
    <citation type="journal article" date="2023" name="Int. J. Mol. Sci.">
        <title>De Novo Assembly and Annotation of 11 Diverse Shrub Willow (Salix) Genomes Reveals Novel Gene Organization in Sex-Linked Regions.</title>
        <authorList>
            <person name="Hyden B."/>
            <person name="Feng K."/>
            <person name="Yates T.B."/>
            <person name="Jawdy S."/>
            <person name="Cereghino C."/>
            <person name="Smart L.B."/>
            <person name="Muchero W."/>
        </authorList>
    </citation>
    <scope>NUCLEOTIDE SEQUENCE [LARGE SCALE GENOMIC DNA]</scope>
    <source>
        <tissue evidence="1">Shoot tip</tissue>
    </source>
</reference>
<accession>A0AAD6K0F9</accession>
<organism evidence="1 2">
    <name type="scientific">Salix udensis</name>
    <dbReference type="NCBI Taxonomy" id="889485"/>
    <lineage>
        <taxon>Eukaryota</taxon>
        <taxon>Viridiplantae</taxon>
        <taxon>Streptophyta</taxon>
        <taxon>Embryophyta</taxon>
        <taxon>Tracheophyta</taxon>
        <taxon>Spermatophyta</taxon>
        <taxon>Magnoliopsida</taxon>
        <taxon>eudicotyledons</taxon>
        <taxon>Gunneridae</taxon>
        <taxon>Pentapetalae</taxon>
        <taxon>rosids</taxon>
        <taxon>fabids</taxon>
        <taxon>Malpighiales</taxon>
        <taxon>Salicaceae</taxon>
        <taxon>Saliceae</taxon>
        <taxon>Salix</taxon>
    </lineage>
</organism>
<evidence type="ECO:0000313" key="1">
    <source>
        <dbReference type="EMBL" id="KAJ6413685.1"/>
    </source>
</evidence>
<dbReference type="Proteomes" id="UP001162972">
    <property type="component" value="Chromosome 5"/>
</dbReference>
<keyword evidence="2" id="KW-1185">Reference proteome</keyword>
<name>A0AAD6K0F9_9ROSI</name>
<protein>
    <submittedName>
        <fullName evidence="1">Uncharacterized protein</fullName>
    </submittedName>
</protein>
<proteinExistence type="predicted"/>
<dbReference type="AlphaFoldDB" id="A0AAD6K0F9"/>
<gene>
    <name evidence="1" type="ORF">OIU84_006483</name>
</gene>
<dbReference type="EMBL" id="JAPFFJ010000013">
    <property type="protein sequence ID" value="KAJ6413685.1"/>
    <property type="molecule type" value="Genomic_DNA"/>
</dbReference>
<evidence type="ECO:0000313" key="2">
    <source>
        <dbReference type="Proteomes" id="UP001162972"/>
    </source>
</evidence>
<sequence>MGKWIPPHLCYLFLLLHLLTFLTTMDMCLIPGITLSLDQWNMLRDNAEEIDKALGHS</sequence>